<proteinExistence type="predicted"/>
<dbReference type="GO" id="GO:0004252">
    <property type="term" value="F:serine-type endopeptidase activity"/>
    <property type="evidence" value="ECO:0007669"/>
    <property type="project" value="InterPro"/>
</dbReference>
<dbReference type="Proteomes" id="UP001153954">
    <property type="component" value="Unassembled WGS sequence"/>
</dbReference>
<dbReference type="PROSITE" id="PS50024">
    <property type="entry name" value="SEA"/>
    <property type="match status" value="1"/>
</dbReference>
<dbReference type="InterPro" id="IPR033116">
    <property type="entry name" value="TRYPSIN_SER"/>
</dbReference>
<feature type="region of interest" description="Disordered" evidence="9">
    <location>
        <begin position="296"/>
        <end position="333"/>
    </location>
</feature>
<evidence type="ECO:0000256" key="8">
    <source>
        <dbReference type="RuleBase" id="RU363034"/>
    </source>
</evidence>
<evidence type="ECO:0000256" key="2">
    <source>
        <dbReference type="ARBA" id="ARBA00022670"/>
    </source>
</evidence>
<dbReference type="EMBL" id="CAKOGL010000025">
    <property type="protein sequence ID" value="CAH2102396.1"/>
    <property type="molecule type" value="Genomic_DNA"/>
</dbReference>
<evidence type="ECO:0000256" key="1">
    <source>
        <dbReference type="ARBA" id="ARBA00004606"/>
    </source>
</evidence>
<feature type="compositionally biased region" description="Low complexity" evidence="9">
    <location>
        <begin position="701"/>
        <end position="715"/>
    </location>
</feature>
<evidence type="ECO:0000313" key="13">
    <source>
        <dbReference type="EMBL" id="CAH2102396.1"/>
    </source>
</evidence>
<feature type="disulfide bond" evidence="7">
    <location>
        <begin position="1633"/>
        <end position="1648"/>
    </location>
</feature>
<dbReference type="SMART" id="SM00020">
    <property type="entry name" value="Tryp_SPc"/>
    <property type="match status" value="1"/>
</dbReference>
<evidence type="ECO:0008006" key="15">
    <source>
        <dbReference type="Google" id="ProtNLM"/>
    </source>
</evidence>
<comment type="subcellular location">
    <subcellularLocation>
        <location evidence="1">Membrane</location>
        <topology evidence="1">Single-pass type II membrane protein</topology>
    </subcellularLocation>
</comment>
<feature type="transmembrane region" description="Helical" evidence="10">
    <location>
        <begin position="59"/>
        <end position="85"/>
    </location>
</feature>
<dbReference type="PROSITE" id="PS50068">
    <property type="entry name" value="LDLRA_2"/>
    <property type="match status" value="3"/>
</dbReference>
<dbReference type="PROSITE" id="PS50240">
    <property type="entry name" value="TRYPSIN_DOM"/>
    <property type="match status" value="1"/>
</dbReference>
<dbReference type="PROSITE" id="PS00135">
    <property type="entry name" value="TRYPSIN_SER"/>
    <property type="match status" value="1"/>
</dbReference>
<keyword evidence="4 8" id="KW-0720">Serine protease</keyword>
<dbReference type="SUPFAM" id="SSF57424">
    <property type="entry name" value="LDL receptor-like module"/>
    <property type="match status" value="3"/>
</dbReference>
<dbReference type="FunFam" id="2.40.10.10:FF:000003">
    <property type="entry name" value="Transmembrane serine protease 3"/>
    <property type="match status" value="1"/>
</dbReference>
<dbReference type="InterPro" id="IPR000082">
    <property type="entry name" value="SEA_dom"/>
</dbReference>
<dbReference type="SUPFAM" id="SSF50494">
    <property type="entry name" value="Trypsin-like serine proteases"/>
    <property type="match status" value="1"/>
</dbReference>
<keyword evidence="2 8" id="KW-0645">Protease</keyword>
<dbReference type="Pfam" id="PF00089">
    <property type="entry name" value="Trypsin"/>
    <property type="match status" value="1"/>
</dbReference>
<dbReference type="CDD" id="cd00190">
    <property type="entry name" value="Tryp_SPc"/>
    <property type="match status" value="1"/>
</dbReference>
<dbReference type="InterPro" id="IPR023415">
    <property type="entry name" value="LDLR_class-A_CS"/>
</dbReference>
<dbReference type="PRINTS" id="PR00261">
    <property type="entry name" value="LDLRECEPTOR"/>
</dbReference>
<evidence type="ECO:0000256" key="5">
    <source>
        <dbReference type="ARBA" id="ARBA00022968"/>
    </source>
</evidence>
<feature type="compositionally biased region" description="Basic and acidic residues" evidence="9">
    <location>
        <begin position="664"/>
        <end position="677"/>
    </location>
</feature>
<dbReference type="InterPro" id="IPR001254">
    <property type="entry name" value="Trypsin_dom"/>
</dbReference>
<keyword evidence="10" id="KW-1133">Transmembrane helix</keyword>
<feature type="disulfide bond" evidence="7">
    <location>
        <begin position="1621"/>
        <end position="1639"/>
    </location>
</feature>
<reference evidence="13" key="1">
    <citation type="submission" date="2022-03" db="EMBL/GenBank/DDBJ databases">
        <authorList>
            <person name="Tunstrom K."/>
        </authorList>
    </citation>
    <scope>NUCLEOTIDE SEQUENCE</scope>
</reference>
<evidence type="ECO:0000256" key="7">
    <source>
        <dbReference type="PROSITE-ProRule" id="PRU00124"/>
    </source>
</evidence>
<feature type="region of interest" description="Disordered" evidence="9">
    <location>
        <begin position="1055"/>
        <end position="1074"/>
    </location>
</feature>
<organism evidence="13 14">
    <name type="scientific">Euphydryas editha</name>
    <name type="common">Edith's checkerspot</name>
    <dbReference type="NCBI Taxonomy" id="104508"/>
    <lineage>
        <taxon>Eukaryota</taxon>
        <taxon>Metazoa</taxon>
        <taxon>Ecdysozoa</taxon>
        <taxon>Arthropoda</taxon>
        <taxon>Hexapoda</taxon>
        <taxon>Insecta</taxon>
        <taxon>Pterygota</taxon>
        <taxon>Neoptera</taxon>
        <taxon>Endopterygota</taxon>
        <taxon>Lepidoptera</taxon>
        <taxon>Glossata</taxon>
        <taxon>Ditrysia</taxon>
        <taxon>Papilionoidea</taxon>
        <taxon>Nymphalidae</taxon>
        <taxon>Nymphalinae</taxon>
        <taxon>Euphydryas</taxon>
    </lineage>
</organism>
<feature type="disulfide bond" evidence="7">
    <location>
        <begin position="1097"/>
        <end position="1115"/>
    </location>
</feature>
<dbReference type="InterPro" id="IPR009003">
    <property type="entry name" value="Peptidase_S1_PA"/>
</dbReference>
<keyword evidence="5" id="KW-0735">Signal-anchor</keyword>
<sequence>MVRPPQAIPRVADDIGTLCLFPSAWHGNDRDYDKQKEASEYRFAGGYARTSSSGRSGGLCSAALVGGALFAAVAVLAVAALAFYMGALRPDNGEPIMTFEGTLRVTRGDVYGGAPGSPAWRERARRYGASLRQVYAGPSLLRQAFAGAIVTGFGDRRLDVHFKLYLDRRKIPSSVTNIEETLKNILVQDLLSKHPAFGQIKVDTSSIVIKRDLEHTYHSEQYVKEALNESMATNNVKSQIPSNTKDKTLQSRIGVVRKTTIKPNLSSKNSDLDEPDIDTENIPVVQGSFQITKTEADITENKHSANPSRNDEKINKGFSTPRTTTSTKTSVTKSTPFRNISTKIVSITTPRIRPVTIKSTLNIKPKVEEKSDKQKELSTRKSVISTSTTEQSTVSTKITTTSTTTVAATTKNVSQILYDLLTNENHDKDLPKIDTLFTVPHVIDNEPWRPITRPYYETTSKQQVLPEEEVTERGALDRIGVAEVVEDTSLLESILNPVPPAKQRDKTTRRPSGLYNIDPHLGADVYVPSPVYTSFTLPSFIPPLKDMETLGSSFPKPHPLPVDKISSVVEVPEANQSTDYDDGKPIIRPPKDKKTSVTINVIQSDQYDNSTEKVSIEGMSILKKQNTSSVSIKHTTTSTSTAKINEIITTTNTPLHDTTTNKSFENKTKNHGKENSTKRPNNKVSIIPSTGLPHHTWELVNTSTSNNDTTNKNSSPQKYYNDTLQAIITKNDAISPNTTPRFPSKLAILRNLTDIIKRYSQNTPEKQNELTTQQSTIKTSTEEINTEDKHRPLQNEMTGFVEVVSDEEIETTTARIITLMPAKSNLGVNRPLRPRPKIEPQEIKDEKRSFMDTDEETETLIKHENIDDVIHDLSENVPEASEIVTSTIMHNDNVGNIANMTAPLRMPEAASSHSSGNRLPKSHANLYSSSKNFIKDVLENTNVSTIPQGTYRVSYHVTGSVSTKQANKTQPLPAYELALGPDVVLEIPVNQTSSLTADKLKQLASLATISDFNNKSLFRAPAGVISTKAIPSSYTLNSAGFKILTKTYNKLELQPSKQDENNLGKPEKTYSKPQKVKDTVKEVNEIEECNNATSFLCDSGACIPLTSRCNRLLDCPGGEDERACSCADYLRAEFSHSKICDGFVDCWDYSDENKCEWCREDQFVCSNARQCVEMTKVCDGTPDCPLGDDEKSCVALGDDIEDNEVIPYNEEGFVMVRKRGVWGRLCVESFNEVVAQAHSSLKLPDLGRAVCRAMTFHDSPWTREAREGRKASSIGYWEVWHNAHARAADTRLTFKRSSCARHRALRVRCKDLECGIRPHADAQQPRAVTHERVRWGRVVGGGGAAAGAWPWQAALYRDGDFQCGATLVSAQWLLSASHCFYQATEAHWVARLGALRRGAWPRGPWERVARVRQIVLHPRYAPRGFRNDIALLRVDALALHARLRPACLPRARAPPPAGRHCTVVGWGQLYEHERVFPDTLQEVELPVISTAECRRRTRLLPLYRVTDDMFCAGYERGGRDACLGDSGGPLMCQEADRWYIHGVTSNGYGCARANRPGVYTKVSNYIEWIDSVMSTFTPEKNETVHSSEEQYSNEDFYSDLEAAENKRTIHKTYDSCSGFRCPLGECLPASSVCNGFMECSDGSDEWKCNKTSLNSSRLNPD</sequence>
<dbReference type="SMART" id="SM00192">
    <property type="entry name" value="LDLa"/>
    <property type="match status" value="3"/>
</dbReference>
<dbReference type="InterPro" id="IPR036055">
    <property type="entry name" value="LDL_receptor-like_sf"/>
</dbReference>
<accession>A0AAU9UWW4</accession>
<evidence type="ECO:0000256" key="6">
    <source>
        <dbReference type="ARBA" id="ARBA00023157"/>
    </source>
</evidence>
<comment type="caution">
    <text evidence="13">The sequence shown here is derived from an EMBL/GenBank/DDBJ whole genome shotgun (WGS) entry which is preliminary data.</text>
</comment>
<keyword evidence="14" id="KW-1185">Reference proteome</keyword>
<evidence type="ECO:0000259" key="12">
    <source>
        <dbReference type="PROSITE" id="PS50240"/>
    </source>
</evidence>
<feature type="compositionally biased region" description="Polar residues" evidence="9">
    <location>
        <begin position="678"/>
        <end position="688"/>
    </location>
</feature>
<dbReference type="PROSITE" id="PS00134">
    <property type="entry name" value="TRYPSIN_HIS"/>
    <property type="match status" value="1"/>
</dbReference>
<dbReference type="PANTHER" id="PTHR24252:SF10">
    <property type="entry name" value="SERINE PROTEASE 56"/>
    <property type="match status" value="1"/>
</dbReference>
<evidence type="ECO:0000256" key="9">
    <source>
        <dbReference type="SAM" id="MobiDB-lite"/>
    </source>
</evidence>
<protein>
    <recommendedName>
        <fullName evidence="15">Serine protease</fullName>
    </recommendedName>
</protein>
<dbReference type="InterPro" id="IPR018114">
    <property type="entry name" value="TRYPSIN_HIS"/>
</dbReference>
<keyword evidence="10" id="KW-0812">Transmembrane</keyword>
<dbReference type="InterPro" id="IPR002172">
    <property type="entry name" value="LDrepeatLR_classA_rpt"/>
</dbReference>
<dbReference type="Gene3D" id="4.10.400.10">
    <property type="entry name" value="Low-density Lipoprotein Receptor"/>
    <property type="match status" value="3"/>
</dbReference>
<dbReference type="GO" id="GO:0016020">
    <property type="term" value="C:membrane"/>
    <property type="evidence" value="ECO:0007669"/>
    <property type="project" value="UniProtKB-SubCell"/>
</dbReference>
<dbReference type="InterPro" id="IPR043504">
    <property type="entry name" value="Peptidase_S1_PA_chymotrypsin"/>
</dbReference>
<dbReference type="GO" id="GO:0006508">
    <property type="term" value="P:proteolysis"/>
    <property type="evidence" value="ECO:0007669"/>
    <property type="project" value="UniProtKB-KW"/>
</dbReference>
<dbReference type="PROSITE" id="PS01209">
    <property type="entry name" value="LDLRA_1"/>
    <property type="match status" value="2"/>
</dbReference>
<dbReference type="CDD" id="cd00112">
    <property type="entry name" value="LDLa"/>
    <property type="match status" value="3"/>
</dbReference>
<dbReference type="Gene3D" id="2.40.10.10">
    <property type="entry name" value="Trypsin-like serine proteases"/>
    <property type="match status" value="2"/>
</dbReference>
<dbReference type="PANTHER" id="PTHR24252">
    <property type="entry name" value="ACROSIN-RELATED"/>
    <property type="match status" value="1"/>
</dbReference>
<dbReference type="Pfam" id="PF00057">
    <property type="entry name" value="Ldl_recept_a"/>
    <property type="match status" value="3"/>
</dbReference>
<evidence type="ECO:0000256" key="10">
    <source>
        <dbReference type="SAM" id="Phobius"/>
    </source>
</evidence>
<feature type="compositionally biased region" description="Low complexity" evidence="9">
    <location>
        <begin position="319"/>
        <end position="333"/>
    </location>
</feature>
<feature type="disulfide bond" evidence="7">
    <location>
        <begin position="1178"/>
        <end position="1193"/>
    </location>
</feature>
<keyword evidence="10" id="KW-0472">Membrane</keyword>
<evidence type="ECO:0000259" key="11">
    <source>
        <dbReference type="PROSITE" id="PS50024"/>
    </source>
</evidence>
<comment type="caution">
    <text evidence="7">Lacks conserved residue(s) required for the propagation of feature annotation.</text>
</comment>
<gene>
    <name evidence="13" type="ORF">EEDITHA_LOCUS17034</name>
</gene>
<feature type="disulfide bond" evidence="7">
    <location>
        <begin position="1109"/>
        <end position="1124"/>
    </location>
</feature>
<feature type="compositionally biased region" description="Basic and acidic residues" evidence="9">
    <location>
        <begin position="1057"/>
        <end position="1074"/>
    </location>
</feature>
<evidence type="ECO:0000256" key="3">
    <source>
        <dbReference type="ARBA" id="ARBA00022801"/>
    </source>
</evidence>
<keyword evidence="3 8" id="KW-0378">Hydrolase</keyword>
<feature type="compositionally biased region" description="Basic and acidic residues" evidence="9">
    <location>
        <begin position="296"/>
        <end position="315"/>
    </location>
</feature>
<name>A0AAU9UWW4_EUPED</name>
<feature type="domain" description="SEA" evidence="11">
    <location>
        <begin position="95"/>
        <end position="214"/>
    </location>
</feature>
<evidence type="ECO:0000313" key="14">
    <source>
        <dbReference type="Proteomes" id="UP001153954"/>
    </source>
</evidence>
<feature type="domain" description="Peptidase S1" evidence="12">
    <location>
        <begin position="1338"/>
        <end position="1574"/>
    </location>
</feature>
<feature type="region of interest" description="Disordered" evidence="9">
    <location>
        <begin position="653"/>
        <end position="717"/>
    </location>
</feature>
<keyword evidence="6 7" id="KW-1015">Disulfide bond</keyword>
<evidence type="ECO:0000256" key="4">
    <source>
        <dbReference type="ARBA" id="ARBA00022825"/>
    </source>
</evidence>